<dbReference type="GO" id="GO:0043165">
    <property type="term" value="P:Gram-negative-bacterium-type cell outer membrane assembly"/>
    <property type="evidence" value="ECO:0007669"/>
    <property type="project" value="UniProtKB-UniRule"/>
</dbReference>
<comment type="similarity">
    <text evidence="6">Belongs to the LptE lipoprotein family.</text>
</comment>
<dbReference type="GO" id="GO:0001530">
    <property type="term" value="F:lipopolysaccharide binding"/>
    <property type="evidence" value="ECO:0007669"/>
    <property type="project" value="TreeGrafter"/>
</dbReference>
<dbReference type="GO" id="GO:1990351">
    <property type="term" value="C:transporter complex"/>
    <property type="evidence" value="ECO:0007669"/>
    <property type="project" value="TreeGrafter"/>
</dbReference>
<evidence type="ECO:0000313" key="7">
    <source>
        <dbReference type="EMBL" id="CBW73917.1"/>
    </source>
</evidence>
<dbReference type="PROSITE" id="PS51257">
    <property type="entry name" value="PROKAR_LIPOPROTEIN"/>
    <property type="match status" value="1"/>
</dbReference>
<dbReference type="PANTHER" id="PTHR38098:SF1">
    <property type="entry name" value="LPS-ASSEMBLY LIPOPROTEIN LPTE"/>
    <property type="match status" value="1"/>
</dbReference>
<dbReference type="GO" id="GO:0015920">
    <property type="term" value="P:lipopolysaccharide transport"/>
    <property type="evidence" value="ECO:0007669"/>
    <property type="project" value="TreeGrafter"/>
</dbReference>
<evidence type="ECO:0000256" key="5">
    <source>
        <dbReference type="ARBA" id="ARBA00023288"/>
    </source>
</evidence>
<dbReference type="HAMAP" id="MF_01186">
    <property type="entry name" value="LPS_assembly_LptE"/>
    <property type="match status" value="1"/>
</dbReference>
<accession>E5AM40</accession>
<evidence type="ECO:0000256" key="4">
    <source>
        <dbReference type="ARBA" id="ARBA00023237"/>
    </source>
</evidence>
<keyword evidence="5 6" id="KW-0449">Lipoprotein</keyword>
<dbReference type="Proteomes" id="UP000007437">
    <property type="component" value="Chromosome"/>
</dbReference>
<dbReference type="InterPro" id="IPR007485">
    <property type="entry name" value="LPS_assembly_LptE"/>
</dbReference>
<comment type="function">
    <text evidence="6">Together with LptD, is involved in the assembly of lipopolysaccharide (LPS) at the surface of the outer membrane. Required for the proper assembly of LptD. Binds LPS and may serve as the LPS recognition site at the outer membrane.</text>
</comment>
<dbReference type="GO" id="GO:0009279">
    <property type="term" value="C:cell outer membrane"/>
    <property type="evidence" value="ECO:0007669"/>
    <property type="project" value="UniProtKB-SubCell"/>
</dbReference>
<proteinExistence type="inferred from homology"/>
<dbReference type="STRING" id="882378.RBRH_03179"/>
<keyword evidence="1 6" id="KW-0732">Signal</keyword>
<gene>
    <name evidence="6" type="primary">lptE</name>
    <name evidence="7" type="ordered locus">RBRH_03179</name>
</gene>
<dbReference type="EMBL" id="FR687359">
    <property type="protein sequence ID" value="CBW73917.1"/>
    <property type="molecule type" value="Genomic_DNA"/>
</dbReference>
<evidence type="ECO:0000313" key="8">
    <source>
        <dbReference type="Proteomes" id="UP000007437"/>
    </source>
</evidence>
<dbReference type="Pfam" id="PF04390">
    <property type="entry name" value="LptE"/>
    <property type="match status" value="1"/>
</dbReference>
<reference evidence="7 8" key="1">
    <citation type="journal article" date="2011" name="J. Bacteriol.">
        <title>Complete genome sequence of Burkholderia rhizoxinica, an endosymbiont of Rhizopus microsporus.</title>
        <authorList>
            <person name="Lackner G."/>
            <person name="Moebius N."/>
            <person name="Partida-Martinez L."/>
            <person name="Hertweck C."/>
        </authorList>
    </citation>
    <scope>NUCLEOTIDE SEQUENCE [LARGE SCALE GENOMIC DNA]</scope>
    <source>
        <strain evidence="8">DSM 19002 / CIP 109453 / HKI 454</strain>
    </source>
</reference>
<evidence type="ECO:0000256" key="6">
    <source>
        <dbReference type="HAMAP-Rule" id="MF_01186"/>
    </source>
</evidence>
<comment type="subunit">
    <text evidence="6">Component of the lipopolysaccharide transport and assembly complex. Interacts with LptD.</text>
</comment>
<keyword evidence="3 6" id="KW-0564">Palmitate</keyword>
<dbReference type="KEGG" id="brh:RBRH_03179"/>
<dbReference type="Gene3D" id="3.30.160.150">
    <property type="entry name" value="Lipoprotein like domain"/>
    <property type="match status" value="1"/>
</dbReference>
<organism evidence="7 8">
    <name type="scientific">Mycetohabitans rhizoxinica (strain DSM 19002 / CIP 109453 / HKI 454)</name>
    <name type="common">Paraburkholderia rhizoxinica</name>
    <dbReference type="NCBI Taxonomy" id="882378"/>
    <lineage>
        <taxon>Bacteria</taxon>
        <taxon>Pseudomonadati</taxon>
        <taxon>Pseudomonadota</taxon>
        <taxon>Betaproteobacteria</taxon>
        <taxon>Burkholderiales</taxon>
        <taxon>Burkholderiaceae</taxon>
        <taxon>Mycetohabitans</taxon>
    </lineage>
</organism>
<sequence length="191" mass="20798">MRAYMTDSKLSRRSCIALVAVALLLSGCGFQLRGDYGFPFKRLALVGPGPELGARIQRMVEGGSQTRIVKRTDGADAILSISEGRGTGALTLNAAGQVNEYELDYTMSYQLVGADGTVLLPPSVIRINRAMTYSDQYALAKSQEFELLYRDMQNDAVDQLLRRMSAVRELHPTHGGVRAVAPRAPLPTPPL</sequence>
<dbReference type="eggNOG" id="COG2980">
    <property type="taxonomic scope" value="Bacteria"/>
</dbReference>
<name>E5AM40_MYCRK</name>
<dbReference type="HOGENOM" id="CLU_103309_0_0_4"/>
<protein>
    <recommendedName>
        <fullName evidence="6">LPS-assembly lipoprotein LptE</fullName>
    </recommendedName>
</protein>
<evidence type="ECO:0000256" key="3">
    <source>
        <dbReference type="ARBA" id="ARBA00023139"/>
    </source>
</evidence>
<evidence type="ECO:0000256" key="1">
    <source>
        <dbReference type="ARBA" id="ARBA00022729"/>
    </source>
</evidence>
<comment type="subcellular location">
    <subcellularLocation>
        <location evidence="6">Cell outer membrane</location>
        <topology evidence="6">Lipid-anchor</topology>
    </subcellularLocation>
</comment>
<dbReference type="PANTHER" id="PTHR38098">
    <property type="entry name" value="LPS-ASSEMBLY LIPOPROTEIN LPTE"/>
    <property type="match status" value="1"/>
</dbReference>
<keyword evidence="2 6" id="KW-0472">Membrane</keyword>
<dbReference type="AlphaFoldDB" id="E5AM40"/>
<keyword evidence="4 6" id="KW-0998">Cell outer membrane</keyword>
<evidence type="ECO:0000256" key="2">
    <source>
        <dbReference type="ARBA" id="ARBA00023136"/>
    </source>
</evidence>